<dbReference type="InterPro" id="IPR026912">
    <property type="entry name" value="Adenine_deam_C"/>
</dbReference>
<dbReference type="OrthoDB" id="24954at2157"/>
<dbReference type="Gene3D" id="2.30.40.10">
    <property type="entry name" value="Urease, subunit C, domain 1"/>
    <property type="match status" value="1"/>
</dbReference>
<dbReference type="GO" id="GO:0000034">
    <property type="term" value="F:adenine deaminase activity"/>
    <property type="evidence" value="ECO:0007669"/>
    <property type="project" value="UniProtKB-UniRule"/>
</dbReference>
<comment type="catalytic activity">
    <reaction evidence="5 6">
        <text>adenine + H2O + H(+) = hypoxanthine + NH4(+)</text>
        <dbReference type="Rhea" id="RHEA:23688"/>
        <dbReference type="ChEBI" id="CHEBI:15377"/>
        <dbReference type="ChEBI" id="CHEBI:15378"/>
        <dbReference type="ChEBI" id="CHEBI:16708"/>
        <dbReference type="ChEBI" id="CHEBI:17368"/>
        <dbReference type="ChEBI" id="CHEBI:28938"/>
        <dbReference type="EC" id="3.5.4.2"/>
    </reaction>
</comment>
<dbReference type="GO" id="GO:0006146">
    <property type="term" value="P:adenine catabolic process"/>
    <property type="evidence" value="ECO:0007669"/>
    <property type="project" value="InterPro"/>
</dbReference>
<evidence type="ECO:0000259" key="8">
    <source>
        <dbReference type="Pfam" id="PF13382"/>
    </source>
</evidence>
<gene>
    <name evidence="6 9" type="primary">ade</name>
    <name evidence="9" type="ORF">DLD82_17770</name>
</gene>
<evidence type="ECO:0000313" key="10">
    <source>
        <dbReference type="Proteomes" id="UP000245934"/>
    </source>
</evidence>
<dbReference type="InterPro" id="IPR006680">
    <property type="entry name" value="Amidohydro-rel"/>
</dbReference>
<evidence type="ECO:0000313" key="9">
    <source>
        <dbReference type="EMBL" id="PWR69543.1"/>
    </source>
</evidence>
<feature type="domain" description="Amidohydrolase-related" evidence="7">
    <location>
        <begin position="56"/>
        <end position="332"/>
    </location>
</feature>
<dbReference type="InterPro" id="IPR006679">
    <property type="entry name" value="Adenine_deam"/>
</dbReference>
<evidence type="ECO:0000256" key="4">
    <source>
        <dbReference type="ARBA" id="ARBA00023211"/>
    </source>
</evidence>
<keyword evidence="4 6" id="KW-0464">Manganese</keyword>
<dbReference type="HAMAP" id="MF_01518">
    <property type="entry name" value="Adenine_deamin"/>
    <property type="match status" value="1"/>
</dbReference>
<comment type="caution">
    <text evidence="9">The sequence shown here is derived from an EMBL/GenBank/DDBJ whole genome shotgun (WGS) entry which is preliminary data.</text>
</comment>
<protein>
    <recommendedName>
        <fullName evidence="2 6">Adenine deaminase</fullName>
        <shortName evidence="6">Adenase</shortName>
        <shortName evidence="6">Adenine aminase</shortName>
        <ecNumber evidence="2 6">3.5.4.2</ecNumber>
    </recommendedName>
</protein>
<keyword evidence="10" id="KW-1185">Reference proteome</keyword>
<feature type="domain" description="Adenine deaminase C-terminal" evidence="8">
    <location>
        <begin position="395"/>
        <end position="541"/>
    </location>
</feature>
<comment type="cofactor">
    <cofactor evidence="6">
        <name>Mn(2+)</name>
        <dbReference type="ChEBI" id="CHEBI:29035"/>
    </cofactor>
</comment>
<dbReference type="RefSeq" id="WP_109942471.1">
    <property type="nucleotide sequence ID" value="NZ_CP176366.1"/>
</dbReference>
<proteinExistence type="inferred from homology"/>
<evidence type="ECO:0000256" key="5">
    <source>
        <dbReference type="ARBA" id="ARBA00047720"/>
    </source>
</evidence>
<evidence type="ECO:0000259" key="7">
    <source>
        <dbReference type="Pfam" id="PF01979"/>
    </source>
</evidence>
<dbReference type="SUPFAM" id="SSF51556">
    <property type="entry name" value="Metallo-dependent hydrolases"/>
    <property type="match status" value="1"/>
</dbReference>
<accession>A0A2V2N2W9</accession>
<dbReference type="EMBL" id="QGMZ01000068">
    <property type="protein sequence ID" value="PWR69543.1"/>
    <property type="molecule type" value="Genomic_DNA"/>
</dbReference>
<dbReference type="Proteomes" id="UP000245934">
    <property type="component" value="Unassembled WGS sequence"/>
</dbReference>
<dbReference type="InterPro" id="IPR032466">
    <property type="entry name" value="Metal_Hydrolase"/>
</dbReference>
<name>A0A2V2N2W9_9EURY</name>
<dbReference type="NCBIfam" id="TIGR01178">
    <property type="entry name" value="ade"/>
    <property type="match status" value="1"/>
</dbReference>
<evidence type="ECO:0000256" key="6">
    <source>
        <dbReference type="HAMAP-Rule" id="MF_01518"/>
    </source>
</evidence>
<dbReference type="AlphaFoldDB" id="A0A2V2N2W9"/>
<comment type="similarity">
    <text evidence="1 6">Belongs to the metallo-dependent hydrolases superfamily. Adenine deaminase family.</text>
</comment>
<dbReference type="PANTHER" id="PTHR11113">
    <property type="entry name" value="N-ACETYLGLUCOSAMINE-6-PHOSPHATE DEACETYLASE"/>
    <property type="match status" value="1"/>
</dbReference>
<dbReference type="Pfam" id="PF13382">
    <property type="entry name" value="Adenine_deam_C"/>
    <property type="match status" value="1"/>
</dbReference>
<dbReference type="SUPFAM" id="SSF51338">
    <property type="entry name" value="Composite domain of metallo-dependent hydrolases"/>
    <property type="match status" value="1"/>
</dbReference>
<evidence type="ECO:0000256" key="3">
    <source>
        <dbReference type="ARBA" id="ARBA00022801"/>
    </source>
</evidence>
<dbReference type="Pfam" id="PF01979">
    <property type="entry name" value="Amidohydro_1"/>
    <property type="match status" value="1"/>
</dbReference>
<evidence type="ECO:0000256" key="2">
    <source>
        <dbReference type="ARBA" id="ARBA00012782"/>
    </source>
</evidence>
<evidence type="ECO:0000256" key="1">
    <source>
        <dbReference type="ARBA" id="ARBA00006773"/>
    </source>
</evidence>
<dbReference type="InterPro" id="IPR011059">
    <property type="entry name" value="Metal-dep_hydrolase_composite"/>
</dbReference>
<dbReference type="CDD" id="cd01295">
    <property type="entry name" value="AdeC"/>
    <property type="match status" value="1"/>
</dbReference>
<dbReference type="EC" id="3.5.4.2" evidence="2 6"/>
<dbReference type="Gene3D" id="3.20.20.140">
    <property type="entry name" value="Metal-dependent hydrolases"/>
    <property type="match status" value="1"/>
</dbReference>
<reference evidence="9 10" key="1">
    <citation type="submission" date="2018-05" db="EMBL/GenBank/DDBJ databases">
        <title>Draft genome of Methanospirillum stamsii Pt1.</title>
        <authorList>
            <person name="Dueholm M.S."/>
            <person name="Nielsen P.H."/>
            <person name="Bakmann L.F."/>
            <person name="Otzen D.E."/>
        </authorList>
    </citation>
    <scope>NUCLEOTIDE SEQUENCE [LARGE SCALE GENOMIC DNA]</scope>
    <source>
        <strain evidence="9 10">Pt1</strain>
    </source>
</reference>
<dbReference type="PANTHER" id="PTHR11113:SF2">
    <property type="entry name" value="ADENINE DEAMINASE"/>
    <property type="match status" value="1"/>
</dbReference>
<keyword evidence="3 6" id="KW-0378">Hydrolase</keyword>
<organism evidence="9 10">
    <name type="scientific">Methanospirillum stamsii</name>
    <dbReference type="NCBI Taxonomy" id="1277351"/>
    <lineage>
        <taxon>Archaea</taxon>
        <taxon>Methanobacteriati</taxon>
        <taxon>Methanobacteriota</taxon>
        <taxon>Stenosarchaea group</taxon>
        <taxon>Methanomicrobia</taxon>
        <taxon>Methanomicrobiales</taxon>
        <taxon>Methanospirillaceae</taxon>
        <taxon>Methanospirillum</taxon>
    </lineage>
</organism>
<dbReference type="GeneID" id="97611289"/>
<sequence>MSNWNESADIIFKNGVIFNPFTCEWQDEPFAVRNGKIIGVGSGYRGKKEIDLRSKYVLPGFIDAHVHIESSLLTPHEYARVVMKHGTTSVIADPHEIANVCGTAGIDYMIQANQDLPLDILVMLPSCVPATPIDECANTLTAEILHPYISREGVIGLGEMMNVPGVLERNPDVMQKISLTEIKDGHAPFITGTMLDQYIASGMQSDHETTVIAEGKEKLQKGMYLFIREGSTERNLNTLIPLVTACNSSRCCFCTDDRHADMLVTTGHIDDCIRKAIGQGCEPELAYKMATLSAAERFRLSDRGAISPGRIADFCVVDDINECNVRTVYKKGIDISTSDFTSAPSSLIRECPFNAKIPTPSEIRISGEGIARVIKIQEGQIGTVTGYIPLSSEDIPDTKRDILKIVVASRYYPKHIGVGLIQGLGLKRGALASSVSHDSHNIIAAGTSDEEIIASIASVVKHRGAMVACSGNDEVILPLSFAGLMSELSFEKVHEALKGLHNMTSSCGAIHDPFMYLSFMALSVIPEIRITTKGIFDVNKFSHVPLFVEKTESE</sequence>